<dbReference type="GO" id="GO:0016756">
    <property type="term" value="F:glutathione gamma-glutamylcysteinyltransferase activity"/>
    <property type="evidence" value="ECO:0007669"/>
    <property type="project" value="UniProtKB-EC"/>
</dbReference>
<dbReference type="EMBL" id="NBIV01000001">
    <property type="protein sequence ID" value="PXF50098.1"/>
    <property type="molecule type" value="Genomic_DNA"/>
</dbReference>
<evidence type="ECO:0000256" key="4">
    <source>
        <dbReference type="ARBA" id="ARBA00022723"/>
    </source>
</evidence>
<keyword evidence="4" id="KW-0479">Metal-binding</keyword>
<keyword evidence="3 6" id="KW-0808">Transferase</keyword>
<dbReference type="GO" id="GO:0046872">
    <property type="term" value="F:metal ion binding"/>
    <property type="evidence" value="ECO:0007669"/>
    <property type="project" value="UniProtKB-KW"/>
</dbReference>
<dbReference type="GO" id="GO:0046938">
    <property type="term" value="P:phytochelatin biosynthetic process"/>
    <property type="evidence" value="ECO:0007669"/>
    <property type="project" value="InterPro"/>
</dbReference>
<dbReference type="GO" id="GO:0010038">
    <property type="term" value="P:response to metal ion"/>
    <property type="evidence" value="ECO:0007669"/>
    <property type="project" value="InterPro"/>
</dbReference>
<evidence type="ECO:0000313" key="6">
    <source>
        <dbReference type="EMBL" id="PXF50098.1"/>
    </source>
</evidence>
<reference evidence="6 7" key="1">
    <citation type="journal article" date="2018" name="Mol. Biol. Evol.">
        <title>Analysis of the draft genome of the red seaweed Gracilariopsis chorda provides insights into genome size evolution in Rhodophyta.</title>
        <authorList>
            <person name="Lee J."/>
            <person name="Yang E.C."/>
            <person name="Graf L."/>
            <person name="Yang J.H."/>
            <person name="Qiu H."/>
            <person name="Zel Zion U."/>
            <person name="Chan C.X."/>
            <person name="Stephens T.G."/>
            <person name="Weber A.P.M."/>
            <person name="Boo G.H."/>
            <person name="Boo S.M."/>
            <person name="Kim K.M."/>
            <person name="Shin Y."/>
            <person name="Jung M."/>
            <person name="Lee S.J."/>
            <person name="Yim H.S."/>
            <person name="Lee J.H."/>
            <person name="Bhattacharya D."/>
            <person name="Yoon H.S."/>
        </authorList>
    </citation>
    <scope>NUCLEOTIDE SEQUENCE [LARGE SCALE GENOMIC DNA]</scope>
    <source>
        <strain evidence="6 7">SKKU-2015</strain>
        <tissue evidence="6">Whole body</tissue>
    </source>
</reference>
<dbReference type="Proteomes" id="UP000247409">
    <property type="component" value="Unassembled WGS sequence"/>
</dbReference>
<dbReference type="OrthoDB" id="448954at2759"/>
<keyword evidence="2" id="KW-0104">Cadmium</keyword>
<keyword evidence="7" id="KW-1185">Reference proteome</keyword>
<name>A0A2V3J6P5_9FLOR</name>
<gene>
    <name evidence="6" type="ORF">BWQ96_00258</name>
</gene>
<dbReference type="InterPro" id="IPR038156">
    <property type="entry name" value="PCS_N_sf"/>
</dbReference>
<organism evidence="6 7">
    <name type="scientific">Gracilariopsis chorda</name>
    <dbReference type="NCBI Taxonomy" id="448386"/>
    <lineage>
        <taxon>Eukaryota</taxon>
        <taxon>Rhodophyta</taxon>
        <taxon>Florideophyceae</taxon>
        <taxon>Rhodymeniophycidae</taxon>
        <taxon>Gracilariales</taxon>
        <taxon>Gracilariaceae</taxon>
        <taxon>Gracilariopsis</taxon>
    </lineage>
</organism>
<evidence type="ECO:0000256" key="1">
    <source>
        <dbReference type="ARBA" id="ARBA00012468"/>
    </source>
</evidence>
<feature type="domain" description="Peptidase C83" evidence="5">
    <location>
        <begin position="1"/>
        <end position="130"/>
    </location>
</feature>
<evidence type="ECO:0000256" key="3">
    <source>
        <dbReference type="ARBA" id="ARBA00022679"/>
    </source>
</evidence>
<evidence type="ECO:0000313" key="7">
    <source>
        <dbReference type="Proteomes" id="UP000247409"/>
    </source>
</evidence>
<dbReference type="EC" id="2.3.2.15" evidence="1"/>
<proteinExistence type="predicted"/>
<comment type="caution">
    <text evidence="6">The sequence shown here is derived from an EMBL/GenBank/DDBJ whole genome shotgun (WGS) entry which is preliminary data.</text>
</comment>
<dbReference type="AlphaFoldDB" id="A0A2V3J6P5"/>
<sequence length="155" mass="17142">MESVKKEGISMNQLARIAKCQGTSVQVLRRLNVSQTRQLIKKSVKGNPDGSFEFVAASYDRKTLGQTGTGHFSPVAAYDPQTDSVLVLDVARFKYGPHWVPIEDLVAATMPLDPATGLPRGFMTFRKIQVNREAAPEKCILQSCTEKCKNEVEVQ</sequence>
<accession>A0A2V3J6P5</accession>
<dbReference type="Pfam" id="PF05023">
    <property type="entry name" value="Phytochelatin"/>
    <property type="match status" value="1"/>
</dbReference>
<evidence type="ECO:0000256" key="2">
    <source>
        <dbReference type="ARBA" id="ARBA00022539"/>
    </source>
</evidence>
<protein>
    <recommendedName>
        <fullName evidence="1">glutathione gamma-glutamylcysteinyltransferase</fullName>
        <ecNumber evidence="1">2.3.2.15</ecNumber>
    </recommendedName>
</protein>
<dbReference type="PROSITE" id="PS51443">
    <property type="entry name" value="PCS"/>
    <property type="match status" value="1"/>
</dbReference>
<dbReference type="InterPro" id="IPR007719">
    <property type="entry name" value="PCS_N"/>
</dbReference>
<dbReference type="PANTHER" id="PTHR33447">
    <property type="entry name" value="GLUTATHIONE GAMMA-GLUTAMYLCYSTEINYLTRANSFERASE"/>
    <property type="match status" value="1"/>
</dbReference>
<dbReference type="SUPFAM" id="SSF54001">
    <property type="entry name" value="Cysteine proteinases"/>
    <property type="match status" value="1"/>
</dbReference>
<dbReference type="Gene3D" id="3.90.70.30">
    <property type="entry name" value="Phytochelatin synthase, N-terminal domain"/>
    <property type="match status" value="1"/>
</dbReference>
<dbReference type="InterPro" id="IPR038765">
    <property type="entry name" value="Papain-like_cys_pep_sf"/>
</dbReference>
<evidence type="ECO:0000259" key="5">
    <source>
        <dbReference type="PROSITE" id="PS51443"/>
    </source>
</evidence>
<dbReference type="InterPro" id="IPR040409">
    <property type="entry name" value="PCS-like"/>
</dbReference>